<dbReference type="GO" id="GO:0005634">
    <property type="term" value="C:nucleus"/>
    <property type="evidence" value="ECO:0007669"/>
    <property type="project" value="TreeGrafter"/>
</dbReference>
<dbReference type="InterPro" id="IPR003084">
    <property type="entry name" value="HDAC_I/II"/>
</dbReference>
<dbReference type="InterPro" id="IPR037138">
    <property type="entry name" value="His_deacetylse_dom_sf"/>
</dbReference>
<gene>
    <name evidence="3" type="ORF">OPV22_012498</name>
</gene>
<dbReference type="Gene3D" id="3.40.800.20">
    <property type="entry name" value="Histone deacetylase domain"/>
    <property type="match status" value="2"/>
</dbReference>
<dbReference type="Pfam" id="PF00850">
    <property type="entry name" value="Hist_deacetyl"/>
    <property type="match status" value="2"/>
</dbReference>
<feature type="domain" description="Histone deacetylase" evidence="2">
    <location>
        <begin position="33"/>
        <end position="133"/>
    </location>
</feature>
<evidence type="ECO:0000259" key="2">
    <source>
        <dbReference type="Pfam" id="PF00850"/>
    </source>
</evidence>
<dbReference type="SUPFAM" id="SSF52768">
    <property type="entry name" value="Arginase/deacetylase"/>
    <property type="match status" value="2"/>
</dbReference>
<evidence type="ECO:0000313" key="3">
    <source>
        <dbReference type="EMBL" id="KAJ8490777.1"/>
    </source>
</evidence>
<protein>
    <recommendedName>
        <fullName evidence="2">Histone deacetylase domain-containing protein</fullName>
    </recommendedName>
</protein>
<keyword evidence="4" id="KW-1185">Reference proteome</keyword>
<dbReference type="PANTHER" id="PTHR10625">
    <property type="entry name" value="HISTONE DEACETYLASE HDAC1-RELATED"/>
    <property type="match status" value="1"/>
</dbReference>
<evidence type="ECO:0000256" key="1">
    <source>
        <dbReference type="SAM" id="MobiDB-lite"/>
    </source>
</evidence>
<dbReference type="PANTHER" id="PTHR10625:SF10">
    <property type="entry name" value="HISTONE DEACETYLASE HDAC1"/>
    <property type="match status" value="1"/>
</dbReference>
<dbReference type="GO" id="GO:0004407">
    <property type="term" value="F:histone deacetylase activity"/>
    <property type="evidence" value="ECO:0007669"/>
    <property type="project" value="InterPro"/>
</dbReference>
<reference evidence="3 4" key="1">
    <citation type="submission" date="2022-12" db="EMBL/GenBank/DDBJ databases">
        <title>Chromosome-scale assembly of the Ensete ventricosum genome.</title>
        <authorList>
            <person name="Dussert Y."/>
            <person name="Stocks J."/>
            <person name="Wendawek A."/>
            <person name="Woldeyes F."/>
            <person name="Nichols R.A."/>
            <person name="Borrell J.S."/>
        </authorList>
    </citation>
    <scope>NUCLEOTIDE SEQUENCE [LARGE SCALE GENOMIC DNA]</scope>
    <source>
        <strain evidence="4">cv. Maze</strain>
        <tissue evidence="3">Seeds</tissue>
    </source>
</reference>
<name>A0AAV8QTF3_ENSVE</name>
<comment type="caution">
    <text evidence="3">The sequence shown here is derived from an EMBL/GenBank/DDBJ whole genome shotgun (WGS) entry which is preliminary data.</text>
</comment>
<feature type="compositionally biased region" description="Acidic residues" evidence="1">
    <location>
        <begin position="257"/>
        <end position="266"/>
    </location>
</feature>
<feature type="compositionally biased region" description="Basic and acidic residues" evidence="1">
    <location>
        <begin position="287"/>
        <end position="297"/>
    </location>
</feature>
<dbReference type="AlphaFoldDB" id="A0AAV8QTF3"/>
<dbReference type="InterPro" id="IPR023801">
    <property type="entry name" value="His_deacetylse_dom"/>
</dbReference>
<dbReference type="Proteomes" id="UP001222027">
    <property type="component" value="Unassembled WGS sequence"/>
</dbReference>
<dbReference type="EMBL" id="JAQQAF010000004">
    <property type="protein sequence ID" value="KAJ8490777.1"/>
    <property type="molecule type" value="Genomic_DNA"/>
</dbReference>
<evidence type="ECO:0000313" key="4">
    <source>
        <dbReference type="Proteomes" id="UP001222027"/>
    </source>
</evidence>
<sequence length="297" mass="31607">MVVSSSAAEGCEGASLASASCGDWAKRRVSRPFPAAAAAAADMIRFHSKEYIDFLASVSPVTAAALASASSSFARQLKRSNLDFDCPIFEGLSQFCQASAGGSIGATVKINRGDADIAINWAGGLHHAKKCEAPASATSTASSSSSSSTDVFSTSTFVSIMGDGVEECGADSLAGDRLGSFNLSVKGHADCLRYLRSFNVPMMVLGGGGYTMCNVARCWCYEIVLHTAVAVGVEPDNKLPYNEYYEYFVPGKSPDTEAPEEEDEDMENRTQPILWSGEYYDSDDLEDDKRPEPENVA</sequence>
<organism evidence="3 4">
    <name type="scientific">Ensete ventricosum</name>
    <name type="common">Abyssinian banana</name>
    <name type="synonym">Musa ensete</name>
    <dbReference type="NCBI Taxonomy" id="4639"/>
    <lineage>
        <taxon>Eukaryota</taxon>
        <taxon>Viridiplantae</taxon>
        <taxon>Streptophyta</taxon>
        <taxon>Embryophyta</taxon>
        <taxon>Tracheophyta</taxon>
        <taxon>Spermatophyta</taxon>
        <taxon>Magnoliopsida</taxon>
        <taxon>Liliopsida</taxon>
        <taxon>Zingiberales</taxon>
        <taxon>Musaceae</taxon>
        <taxon>Ensete</taxon>
    </lineage>
</organism>
<proteinExistence type="predicted"/>
<dbReference type="GO" id="GO:0040029">
    <property type="term" value="P:epigenetic regulation of gene expression"/>
    <property type="evidence" value="ECO:0007669"/>
    <property type="project" value="TreeGrafter"/>
</dbReference>
<feature type="domain" description="Histone deacetylase" evidence="2">
    <location>
        <begin position="167"/>
        <end position="222"/>
    </location>
</feature>
<dbReference type="PRINTS" id="PR01271">
    <property type="entry name" value="HISDACETLASE"/>
</dbReference>
<accession>A0AAV8QTF3</accession>
<feature type="region of interest" description="Disordered" evidence="1">
    <location>
        <begin position="250"/>
        <end position="297"/>
    </location>
</feature>
<dbReference type="InterPro" id="IPR023696">
    <property type="entry name" value="Ureohydrolase_dom_sf"/>
</dbReference>